<proteinExistence type="predicted"/>
<evidence type="ECO:0000313" key="2">
    <source>
        <dbReference type="Proteomes" id="UP001140234"/>
    </source>
</evidence>
<sequence length="895" mass="97616">MDTTGRIIWSQHNEIRSANIKTSVDSGLADGERIGLQVKDLGSCEVYPYTLKHSPNGRFVVVCGDGEYIIYTALAWRNKSFGSALEFVWAQDSNEYAVRESATAIRLYKSFKEKPRPATSALASLGYVAEEIFGGSLLGVRGAGGTLTLYDWETELVVRRIDVEPRGIFWSEGGELLAVVTDDAYFVLRYNRDAFLEHVQQHGGQTSEEGVEEAIDFVTEIQEPVRSGCWIGDCFIYASAANRLNYLVGGQVFTISHFSTQMAMLGYVARDNRVYLADKDLGVVSYALPLPVIEYQTAILRGDLDMAQELLPAVPADQRHRIAKFLEAEDMRELALDVTTDPEQRFDLAIQLSRLDIASELAEESGAEAKWRIVGDCALRSWNFALAERCMEQAKDLAGLLLLHSAAGNQAGMERLARSAEEAGADNIAFTCYQALQQNDKCLDLLLRIGRVPEAALFAQSHLPTRADEAARKWKADLEGLGRHKAAEAIATPADHAGLFPGLEAGLAAASAAPQLAPASTYAQHGACEALPVVEAPATVDEAPAAADAAADEFHEAIGPKCYGGTYTVTLIPGDGIGQETAASVKAVFEAAKAPVQFEQFDLSGFTPENDSLMREALASLRRNKVGLKGILYTPIRQGHSSFNVAMRKELDIYASVAHCRNMPGVDARHKDVDFVIIRENTEGEYSGLEHQSVPGVVESLKIITRPKTERIARYAFDYALRNNRQKVTIVHKANIMKLADGLFLNTCRAVAKEYPSIQYNDMIVDNTAMQLVSRPQQFDVMVMPNLYGSIVSNIGAGLIGGPGIVPGANYGREFAIFEPGSRHVAKDIQGRNTANPSSLILSSVMMLRHLQLPEHADRIERAVHKTLGTDGARTPDLGGTLSTTDFTRAVIGNL</sequence>
<dbReference type="Proteomes" id="UP001140234">
    <property type="component" value="Unassembled WGS sequence"/>
</dbReference>
<gene>
    <name evidence="1" type="primary">SEC27</name>
    <name evidence="1" type="ORF">IWQ57_001523</name>
</gene>
<evidence type="ECO:0000313" key="1">
    <source>
        <dbReference type="EMBL" id="KAJ2772977.1"/>
    </source>
</evidence>
<organism evidence="1 2">
    <name type="scientific">Coemansia nantahalensis</name>
    <dbReference type="NCBI Taxonomy" id="2789366"/>
    <lineage>
        <taxon>Eukaryota</taxon>
        <taxon>Fungi</taxon>
        <taxon>Fungi incertae sedis</taxon>
        <taxon>Zoopagomycota</taxon>
        <taxon>Kickxellomycotina</taxon>
        <taxon>Kickxellomycetes</taxon>
        <taxon>Kickxellales</taxon>
        <taxon>Kickxellaceae</taxon>
        <taxon>Coemansia</taxon>
    </lineage>
</organism>
<protein>
    <submittedName>
        <fullName evidence="1">Coatomer subunit beta</fullName>
    </submittedName>
</protein>
<accession>A0ACC1K4P4</accession>
<name>A0ACC1K4P4_9FUNG</name>
<reference evidence="1" key="1">
    <citation type="submission" date="2022-07" db="EMBL/GenBank/DDBJ databases">
        <title>Phylogenomic reconstructions and comparative analyses of Kickxellomycotina fungi.</title>
        <authorList>
            <person name="Reynolds N.K."/>
            <person name="Stajich J.E."/>
            <person name="Barry K."/>
            <person name="Grigoriev I.V."/>
            <person name="Crous P."/>
            <person name="Smith M.E."/>
        </authorList>
    </citation>
    <scope>NUCLEOTIDE SEQUENCE</scope>
    <source>
        <strain evidence="1">CBS 109366</strain>
    </source>
</reference>
<keyword evidence="2" id="KW-1185">Reference proteome</keyword>
<dbReference type="EMBL" id="JANBUJ010000289">
    <property type="protein sequence ID" value="KAJ2772977.1"/>
    <property type="molecule type" value="Genomic_DNA"/>
</dbReference>
<comment type="caution">
    <text evidence="1">The sequence shown here is derived from an EMBL/GenBank/DDBJ whole genome shotgun (WGS) entry which is preliminary data.</text>
</comment>